<feature type="signal peptide" evidence="4">
    <location>
        <begin position="1"/>
        <end position="20"/>
    </location>
</feature>
<dbReference type="PANTHER" id="PTHR19143">
    <property type="entry name" value="FIBRINOGEN/TENASCIN/ANGIOPOEITIN"/>
    <property type="match status" value="1"/>
</dbReference>
<evidence type="ECO:0000256" key="2">
    <source>
        <dbReference type="ARBA" id="ARBA00053344"/>
    </source>
</evidence>
<protein>
    <recommendedName>
        <fullName evidence="5">Fibrinogen C-terminal domain-containing protein</fullName>
    </recommendedName>
</protein>
<feature type="domain" description="Fibrinogen C-terminal" evidence="5">
    <location>
        <begin position="212"/>
        <end position="434"/>
    </location>
</feature>
<dbReference type="AlphaFoldDB" id="A0A9P0ARQ5"/>
<reference evidence="6" key="1">
    <citation type="submission" date="2021-12" db="EMBL/GenBank/DDBJ databases">
        <authorList>
            <person name="King R."/>
        </authorList>
    </citation>
    <scope>NUCLEOTIDE SEQUENCE</scope>
</reference>
<dbReference type="Gene3D" id="3.90.215.10">
    <property type="entry name" value="Gamma Fibrinogen, chain A, domain 1"/>
    <property type="match status" value="1"/>
</dbReference>
<dbReference type="InterPro" id="IPR050373">
    <property type="entry name" value="Fibrinogen_C-term_domain"/>
</dbReference>
<dbReference type="GO" id="GO:0005615">
    <property type="term" value="C:extracellular space"/>
    <property type="evidence" value="ECO:0007669"/>
    <property type="project" value="TreeGrafter"/>
</dbReference>
<dbReference type="GO" id="GO:0030246">
    <property type="term" value="F:carbohydrate binding"/>
    <property type="evidence" value="ECO:0007669"/>
    <property type="project" value="UniProtKB-ARBA"/>
</dbReference>
<dbReference type="OrthoDB" id="6350391at2759"/>
<feature type="chain" id="PRO_5040312505" description="Fibrinogen C-terminal domain-containing protein" evidence="4">
    <location>
        <begin position="21"/>
        <end position="448"/>
    </location>
</feature>
<dbReference type="PROSITE" id="PS00514">
    <property type="entry name" value="FIBRINOGEN_C_1"/>
    <property type="match status" value="1"/>
</dbReference>
<dbReference type="NCBIfam" id="NF040941">
    <property type="entry name" value="GGGWT_bact"/>
    <property type="match status" value="1"/>
</dbReference>
<dbReference type="FunFam" id="3.90.215.10:FF:000001">
    <property type="entry name" value="Tenascin isoform 1"/>
    <property type="match status" value="1"/>
</dbReference>
<proteinExistence type="predicted"/>
<dbReference type="InterPro" id="IPR036056">
    <property type="entry name" value="Fibrinogen-like_C"/>
</dbReference>
<dbReference type="SMART" id="SM00186">
    <property type="entry name" value="FBG"/>
    <property type="match status" value="1"/>
</dbReference>
<evidence type="ECO:0000259" key="5">
    <source>
        <dbReference type="PROSITE" id="PS51406"/>
    </source>
</evidence>
<evidence type="ECO:0000256" key="1">
    <source>
        <dbReference type="ARBA" id="ARBA00023157"/>
    </source>
</evidence>
<dbReference type="PANTHER" id="PTHR19143:SF458">
    <property type="entry name" value="FIBRINOGEN C-TERMINAL DOMAIN-CONTAINING PROTEIN-RELATED"/>
    <property type="match status" value="1"/>
</dbReference>
<gene>
    <name evidence="6" type="ORF">MELIAE_LOCUS319</name>
</gene>
<dbReference type="PROSITE" id="PS51406">
    <property type="entry name" value="FIBRINOGEN_C_2"/>
    <property type="match status" value="1"/>
</dbReference>
<sequence>MCQRFTVLILFFYVIRNVDCANYVNDTRRQVDNDSRYRQEHPDPRRGRQSCDTDQLEYRLTRLEVQVAEKTENLRSEIREGNRRLQALEYQCAEVHTALDNFKNEINRYAEISQQPQRYVNEDTSRLERRIDNLAKGMQIFAAALKIVTSDVGWISKNISGIVNTTGTLLQEHQNIVTKQFLTNSLVDIRLHQLYPPSHATNYNGALSTGELLTESIPKNCKDILEKGETKTGIYLIQPNGVSKPFMVLCDMDTRGGGWTYIHNRFEGSQDFFLDMHNYKFGFGNLGGEFWLGLENIHLLTGSEVNELLVELVDANDEKAHAHYSAFSVGSEVEGYSLKVLSGYTGDAGDSLTYHAGSRFSTKDMDQDGWSDGNCASSHGGAWWYRGCDTSNLNGRYLNGELPESYLYTGMYWGDFRGAQYSLSQARMMVRPRDTSSSPIRPGGKEIN</sequence>
<dbReference type="Pfam" id="PF00147">
    <property type="entry name" value="Fibrinogen_C"/>
    <property type="match status" value="1"/>
</dbReference>
<accession>A0A9P0ARQ5</accession>
<keyword evidence="4" id="KW-0732">Signal</keyword>
<name>A0A9P0ARQ5_BRAAE</name>
<dbReference type="CDD" id="cd00087">
    <property type="entry name" value="FReD"/>
    <property type="match status" value="1"/>
</dbReference>
<evidence type="ECO:0000313" key="6">
    <source>
        <dbReference type="EMBL" id="CAH0546074.1"/>
    </source>
</evidence>
<evidence type="ECO:0000256" key="3">
    <source>
        <dbReference type="SAM" id="Coils"/>
    </source>
</evidence>
<dbReference type="Proteomes" id="UP001154078">
    <property type="component" value="Chromosome 1"/>
</dbReference>
<keyword evidence="1" id="KW-1015">Disulfide bond</keyword>
<dbReference type="SUPFAM" id="SSF56496">
    <property type="entry name" value="Fibrinogen C-terminal domain-like"/>
    <property type="match status" value="1"/>
</dbReference>
<dbReference type="InterPro" id="IPR014716">
    <property type="entry name" value="Fibrinogen_a/b/g_C_1"/>
</dbReference>
<dbReference type="InterPro" id="IPR002181">
    <property type="entry name" value="Fibrinogen_a/b/g_C_dom"/>
</dbReference>
<dbReference type="EMBL" id="OV121132">
    <property type="protein sequence ID" value="CAH0546074.1"/>
    <property type="molecule type" value="Genomic_DNA"/>
</dbReference>
<organism evidence="6 7">
    <name type="scientific">Brassicogethes aeneus</name>
    <name type="common">Rape pollen beetle</name>
    <name type="synonym">Meligethes aeneus</name>
    <dbReference type="NCBI Taxonomy" id="1431903"/>
    <lineage>
        <taxon>Eukaryota</taxon>
        <taxon>Metazoa</taxon>
        <taxon>Ecdysozoa</taxon>
        <taxon>Arthropoda</taxon>
        <taxon>Hexapoda</taxon>
        <taxon>Insecta</taxon>
        <taxon>Pterygota</taxon>
        <taxon>Neoptera</taxon>
        <taxon>Endopterygota</taxon>
        <taxon>Coleoptera</taxon>
        <taxon>Polyphaga</taxon>
        <taxon>Cucujiformia</taxon>
        <taxon>Nitidulidae</taxon>
        <taxon>Meligethinae</taxon>
        <taxon>Brassicogethes</taxon>
    </lineage>
</organism>
<evidence type="ECO:0000256" key="4">
    <source>
        <dbReference type="SAM" id="SignalP"/>
    </source>
</evidence>
<feature type="coiled-coil region" evidence="3">
    <location>
        <begin position="53"/>
        <end position="105"/>
    </location>
</feature>
<keyword evidence="7" id="KW-1185">Reference proteome</keyword>
<keyword evidence="3" id="KW-0175">Coiled coil</keyword>
<dbReference type="InterPro" id="IPR020837">
    <property type="entry name" value="Fibrinogen_CS"/>
</dbReference>
<comment type="function">
    <text evidence="2">Lectin involved in innate immunity. Agglutinates all types of human erythrocytes, Gram-positive and Gram-negative bacteria. Has a stronger agglutinating activity towards Gram-negative bacteria than towards Gram-positive bacteria. Specifically recognizes acetyl group-containing substances on agglutinated cells. The hemagglutinating activity was inhibited by EDTA, acetyl group-containing mono- and disaccharides, N-acetyl derivatives of amino acids, other acetyl group-containing substances, propionamide and benzamide. Enhances the antimicrobial activity of big defensin against Gram-positive bacteria but not against Gram-negative bacteria.</text>
</comment>
<evidence type="ECO:0000313" key="7">
    <source>
        <dbReference type="Proteomes" id="UP001154078"/>
    </source>
</evidence>